<dbReference type="GO" id="GO:0016787">
    <property type="term" value="F:hydrolase activity"/>
    <property type="evidence" value="ECO:0007669"/>
    <property type="project" value="UniProtKB-KW"/>
</dbReference>
<organism evidence="2 3">
    <name type="scientific">Mycolicibacterium septicum DSM 44393</name>
    <dbReference type="NCBI Taxonomy" id="1341646"/>
    <lineage>
        <taxon>Bacteria</taxon>
        <taxon>Bacillati</taxon>
        <taxon>Actinomycetota</taxon>
        <taxon>Actinomycetes</taxon>
        <taxon>Mycobacteriales</taxon>
        <taxon>Mycobacteriaceae</taxon>
        <taxon>Mycolicibacterium</taxon>
    </lineage>
</organism>
<dbReference type="InterPro" id="IPR050266">
    <property type="entry name" value="AB_hydrolase_sf"/>
</dbReference>
<dbReference type="PANTHER" id="PTHR43798">
    <property type="entry name" value="MONOACYLGLYCEROL LIPASE"/>
    <property type="match status" value="1"/>
</dbReference>
<gene>
    <name evidence="2" type="ORF">HGA11_17605</name>
</gene>
<dbReference type="AlphaFoldDB" id="A0A7X6MQR9"/>
<keyword evidence="2" id="KW-0378">Hydrolase</keyword>
<protein>
    <submittedName>
        <fullName evidence="2">Alpha/beta hydrolase</fullName>
    </submittedName>
</protein>
<evidence type="ECO:0000313" key="2">
    <source>
        <dbReference type="EMBL" id="NKZ12791.1"/>
    </source>
</evidence>
<reference evidence="2 3" key="1">
    <citation type="submission" date="2020-04" db="EMBL/GenBank/DDBJ databases">
        <title>MicrobeNet Type strains.</title>
        <authorList>
            <person name="Nicholson A.C."/>
        </authorList>
    </citation>
    <scope>NUCLEOTIDE SEQUENCE [LARGE SCALE GENOMIC DNA]</scope>
    <source>
        <strain evidence="2 3">ATCC 700731</strain>
    </source>
</reference>
<dbReference type="InterPro" id="IPR000073">
    <property type="entry name" value="AB_hydrolase_1"/>
</dbReference>
<accession>A0A7X6MQR9</accession>
<dbReference type="Gene3D" id="3.40.50.1820">
    <property type="entry name" value="alpha/beta hydrolase"/>
    <property type="match status" value="1"/>
</dbReference>
<dbReference type="EMBL" id="JAAXPJ010000007">
    <property type="protein sequence ID" value="NKZ12791.1"/>
    <property type="molecule type" value="Genomic_DNA"/>
</dbReference>
<evidence type="ECO:0000259" key="1">
    <source>
        <dbReference type="Pfam" id="PF00561"/>
    </source>
</evidence>
<dbReference type="Pfam" id="PF00561">
    <property type="entry name" value="Abhydrolase_1"/>
    <property type="match status" value="1"/>
</dbReference>
<dbReference type="InterPro" id="IPR029058">
    <property type="entry name" value="AB_hydrolase_fold"/>
</dbReference>
<dbReference type="SUPFAM" id="SSF53474">
    <property type="entry name" value="alpha/beta-Hydrolases"/>
    <property type="match status" value="1"/>
</dbReference>
<comment type="caution">
    <text evidence="2">The sequence shown here is derived from an EMBL/GenBank/DDBJ whole genome shotgun (WGS) entry which is preliminary data.</text>
</comment>
<dbReference type="Proteomes" id="UP000518188">
    <property type="component" value="Unassembled WGS sequence"/>
</dbReference>
<dbReference type="PANTHER" id="PTHR43798:SF33">
    <property type="entry name" value="HYDROLASE, PUTATIVE (AFU_ORTHOLOGUE AFUA_2G14860)-RELATED"/>
    <property type="match status" value="1"/>
</dbReference>
<dbReference type="GO" id="GO:0016020">
    <property type="term" value="C:membrane"/>
    <property type="evidence" value="ECO:0007669"/>
    <property type="project" value="TreeGrafter"/>
</dbReference>
<name>A0A7X6MQR9_9MYCO</name>
<proteinExistence type="predicted"/>
<sequence>MHSELRAADDTKLVLEVAGDGPPVVFVHGSNGGLDSWAAVARHLAGYRIVRYARRNHPPSDIGNSPNSFGAEAADLRCVLNSVAESFGAGAHIVGGSYGATVALYTAVADADRIASLALFEPPLLLSGAHLLPVLDRFRQFCADRRYPEALEVFAREVACVPAEVISATPITLPSEEAGRTITASAGADLEAMAGDGQDVDRWAAITLPVLLMQGGQSWSPLPEGMDRLAQVLPHAQRVVWPDQSHFATAMVPERVAEALEEFFAAV</sequence>
<feature type="domain" description="AB hydrolase-1" evidence="1">
    <location>
        <begin position="22"/>
        <end position="248"/>
    </location>
</feature>
<evidence type="ECO:0000313" key="3">
    <source>
        <dbReference type="Proteomes" id="UP000518188"/>
    </source>
</evidence>